<gene>
    <name evidence="2" type="ORF">JOF56_009730</name>
</gene>
<comment type="caution">
    <text evidence="2">The sequence shown here is derived from an EMBL/GenBank/DDBJ whole genome shotgun (WGS) entry which is preliminary data.</text>
</comment>
<dbReference type="Proteomes" id="UP001519332">
    <property type="component" value="Unassembled WGS sequence"/>
</dbReference>
<keyword evidence="1" id="KW-0472">Membrane</keyword>
<feature type="transmembrane region" description="Helical" evidence="1">
    <location>
        <begin position="6"/>
        <end position="27"/>
    </location>
</feature>
<reference evidence="2 3" key="1">
    <citation type="submission" date="2021-03" db="EMBL/GenBank/DDBJ databases">
        <title>Sequencing the genomes of 1000 actinobacteria strains.</title>
        <authorList>
            <person name="Klenk H.-P."/>
        </authorList>
    </citation>
    <scope>NUCLEOTIDE SEQUENCE [LARGE SCALE GENOMIC DNA]</scope>
    <source>
        <strain evidence="2 3">DSM 46670</strain>
    </source>
</reference>
<evidence type="ECO:0000313" key="2">
    <source>
        <dbReference type="EMBL" id="MBP2329345.1"/>
    </source>
</evidence>
<dbReference type="RefSeq" id="WP_209646152.1">
    <property type="nucleotide sequence ID" value="NZ_JAGINW010000001.1"/>
</dbReference>
<keyword evidence="3" id="KW-1185">Reference proteome</keyword>
<accession>A0ABS4TZK5</accession>
<proteinExistence type="predicted"/>
<evidence type="ECO:0000313" key="3">
    <source>
        <dbReference type="Proteomes" id="UP001519332"/>
    </source>
</evidence>
<protein>
    <submittedName>
        <fullName evidence="2">Uncharacterized protein</fullName>
    </submittedName>
</protein>
<keyword evidence="1" id="KW-1133">Transmembrane helix</keyword>
<feature type="transmembrane region" description="Helical" evidence="1">
    <location>
        <begin position="39"/>
        <end position="58"/>
    </location>
</feature>
<sequence length="66" mass="7077">MWTPLITFAAVVLLTLITAATGVTLTVTEHRRGQRAVTVLKLLLIATLGASGVIPFLVRLHQADLI</sequence>
<name>A0ABS4TZK5_9PSEU</name>
<evidence type="ECO:0000256" key="1">
    <source>
        <dbReference type="SAM" id="Phobius"/>
    </source>
</evidence>
<organism evidence="2 3">
    <name type="scientific">Kibdelosporangium banguiense</name>
    <dbReference type="NCBI Taxonomy" id="1365924"/>
    <lineage>
        <taxon>Bacteria</taxon>
        <taxon>Bacillati</taxon>
        <taxon>Actinomycetota</taxon>
        <taxon>Actinomycetes</taxon>
        <taxon>Pseudonocardiales</taxon>
        <taxon>Pseudonocardiaceae</taxon>
        <taxon>Kibdelosporangium</taxon>
    </lineage>
</organism>
<keyword evidence="1" id="KW-0812">Transmembrane</keyword>
<dbReference type="EMBL" id="JAGINW010000001">
    <property type="protein sequence ID" value="MBP2329345.1"/>
    <property type="molecule type" value="Genomic_DNA"/>
</dbReference>